<dbReference type="AlphaFoldDB" id="A0A8H2LGT4"/>
<dbReference type="InterPro" id="IPR006660">
    <property type="entry name" value="Arsenate_reductase-like"/>
</dbReference>
<evidence type="ECO:0000313" key="3">
    <source>
        <dbReference type="EMBL" id="TYB77499.1"/>
    </source>
</evidence>
<dbReference type="Gene3D" id="3.40.30.10">
    <property type="entry name" value="Glutaredoxin"/>
    <property type="match status" value="1"/>
</dbReference>
<dbReference type="PROSITE" id="PS51353">
    <property type="entry name" value="ARSC"/>
    <property type="match status" value="1"/>
</dbReference>
<reference evidence="3 4" key="1">
    <citation type="submission" date="2019-08" db="EMBL/GenBank/DDBJ databases">
        <title>Genomes of Antarctic Bizionia species.</title>
        <authorList>
            <person name="Bowman J.P."/>
        </authorList>
    </citation>
    <scope>NUCLEOTIDE SEQUENCE [LARGE SCALE GENOMIC DNA]</scope>
    <source>
        <strain evidence="3 4">HFD</strain>
    </source>
</reference>
<comment type="similarity">
    <text evidence="1 2">Belongs to the ArsC family.</text>
</comment>
<accession>A0A8H2LGT4</accession>
<dbReference type="InterPro" id="IPR036249">
    <property type="entry name" value="Thioredoxin-like_sf"/>
</dbReference>
<dbReference type="SUPFAM" id="SSF52833">
    <property type="entry name" value="Thioredoxin-like"/>
    <property type="match status" value="1"/>
</dbReference>
<comment type="caution">
    <text evidence="3">The sequence shown here is derived from an EMBL/GenBank/DDBJ whole genome shotgun (WGS) entry which is preliminary data.</text>
</comment>
<proteinExistence type="inferred from homology"/>
<gene>
    <name evidence="3" type="ORF">ES676_04190</name>
</gene>
<name>A0A8H2LGT4_9FLAO</name>
<evidence type="ECO:0000256" key="1">
    <source>
        <dbReference type="ARBA" id="ARBA00007198"/>
    </source>
</evidence>
<dbReference type="EMBL" id="VSKM01000003">
    <property type="protein sequence ID" value="TYB77499.1"/>
    <property type="molecule type" value="Genomic_DNA"/>
</dbReference>
<keyword evidence="4" id="KW-1185">Reference proteome</keyword>
<evidence type="ECO:0000256" key="2">
    <source>
        <dbReference type="PROSITE-ProRule" id="PRU01282"/>
    </source>
</evidence>
<evidence type="ECO:0008006" key="5">
    <source>
        <dbReference type="Google" id="ProtNLM"/>
    </source>
</evidence>
<protein>
    <recommendedName>
        <fullName evidence="5">Arsenate reductase</fullName>
    </recommendedName>
</protein>
<dbReference type="Proteomes" id="UP000323324">
    <property type="component" value="Unassembled WGS sequence"/>
</dbReference>
<dbReference type="RefSeq" id="WP_148368787.1">
    <property type="nucleotide sequence ID" value="NZ_VSKM01000003.1"/>
</dbReference>
<organism evidence="3 4">
    <name type="scientific">Bizionia saleffrena</name>
    <dbReference type="NCBI Taxonomy" id="291189"/>
    <lineage>
        <taxon>Bacteria</taxon>
        <taxon>Pseudomonadati</taxon>
        <taxon>Bacteroidota</taxon>
        <taxon>Flavobacteriia</taxon>
        <taxon>Flavobacteriales</taxon>
        <taxon>Flavobacteriaceae</taxon>
        <taxon>Bizionia</taxon>
    </lineage>
</organism>
<sequence length="138" mass="15234">MGTISTNKNMITLFYNSQTALGKQTLPYVTAADKKVHAIDISKTKVTGTQWATIADNLNLSIGDLINNDHPDFTKNYDKTSSFDSEDWIKVLNNNPDTLKCPIIIVDKTYSLLKSPSDFLKHIESDSAGIDGQNPEAL</sequence>
<evidence type="ECO:0000313" key="4">
    <source>
        <dbReference type="Proteomes" id="UP000323324"/>
    </source>
</evidence>